<organism evidence="2 3">
    <name type="scientific">Taxus chinensis</name>
    <name type="common">Chinese yew</name>
    <name type="synonym">Taxus wallichiana var. chinensis</name>
    <dbReference type="NCBI Taxonomy" id="29808"/>
    <lineage>
        <taxon>Eukaryota</taxon>
        <taxon>Viridiplantae</taxon>
        <taxon>Streptophyta</taxon>
        <taxon>Embryophyta</taxon>
        <taxon>Tracheophyta</taxon>
        <taxon>Spermatophyta</taxon>
        <taxon>Pinopsida</taxon>
        <taxon>Pinidae</taxon>
        <taxon>Conifers II</taxon>
        <taxon>Cupressales</taxon>
        <taxon>Taxaceae</taxon>
        <taxon>Taxus</taxon>
    </lineage>
</organism>
<dbReference type="OMA" id="GIAICCT"/>
<sequence>IALIEPKAQYFFGFYTLKKNVENVGKRVEMMSSAWLKQEKEIMTDLEHRAAEINIWDDLTKAHETFVALTDTAENVKLLKDIQSKAEDAKLIVQLAEREAVNSWFLDKAFNFVGNLNTSLDRYELSKHLLGPYDKEGACLTITTRDGGNDAQEWADMLLRMYLQWAEKQGYKMRVVVKSFGEEAGIKSAIEFEWRFAYGLLSGERGTHQILRQSVSSEMSFEQ</sequence>
<proteinExistence type="predicted"/>
<feature type="non-terminal residue" evidence="2">
    <location>
        <position position="1"/>
    </location>
</feature>
<feature type="domain" description="Peptide chain release factor" evidence="1">
    <location>
        <begin position="94"/>
        <end position="204"/>
    </location>
</feature>
<dbReference type="InterPro" id="IPR005139">
    <property type="entry name" value="PCRF"/>
</dbReference>
<protein>
    <recommendedName>
        <fullName evidence="1">Peptide chain release factor domain-containing protein</fullName>
    </recommendedName>
</protein>
<evidence type="ECO:0000259" key="1">
    <source>
        <dbReference type="SMART" id="SM00937"/>
    </source>
</evidence>
<dbReference type="Gene3D" id="3.30.70.1660">
    <property type="match status" value="1"/>
</dbReference>
<dbReference type="Pfam" id="PF03462">
    <property type="entry name" value="PCRF"/>
    <property type="match status" value="1"/>
</dbReference>
<evidence type="ECO:0000313" key="3">
    <source>
        <dbReference type="Proteomes" id="UP000824469"/>
    </source>
</evidence>
<feature type="non-terminal residue" evidence="2">
    <location>
        <position position="223"/>
    </location>
</feature>
<dbReference type="PANTHER" id="PTHR43116:SF4">
    <property type="entry name" value="PEPTIDE CHAIN RELEASE FACTOR PRFB3, CHLOROPLASTIC"/>
    <property type="match status" value="1"/>
</dbReference>
<dbReference type="SUPFAM" id="SSF75620">
    <property type="entry name" value="Release factor"/>
    <property type="match status" value="1"/>
</dbReference>
<dbReference type="AlphaFoldDB" id="A0AA38LC43"/>
<comment type="caution">
    <text evidence="2">The sequence shown here is derived from an EMBL/GenBank/DDBJ whole genome shotgun (WGS) entry which is preliminary data.</text>
</comment>
<evidence type="ECO:0000313" key="2">
    <source>
        <dbReference type="EMBL" id="KAH9315247.1"/>
    </source>
</evidence>
<dbReference type="InterPro" id="IPR045853">
    <property type="entry name" value="Pep_chain_release_fac_I_sf"/>
</dbReference>
<dbReference type="PANTHER" id="PTHR43116">
    <property type="entry name" value="PEPTIDE CHAIN RELEASE FACTOR 2"/>
    <property type="match status" value="1"/>
</dbReference>
<keyword evidence="3" id="KW-1185">Reference proteome</keyword>
<dbReference type="SMART" id="SM00937">
    <property type="entry name" value="PCRF"/>
    <property type="match status" value="1"/>
</dbReference>
<name>A0AA38LC43_TAXCH</name>
<reference evidence="2 3" key="1">
    <citation type="journal article" date="2021" name="Nat. Plants">
        <title>The Taxus genome provides insights into paclitaxel biosynthesis.</title>
        <authorList>
            <person name="Xiong X."/>
            <person name="Gou J."/>
            <person name="Liao Q."/>
            <person name="Li Y."/>
            <person name="Zhou Q."/>
            <person name="Bi G."/>
            <person name="Li C."/>
            <person name="Du R."/>
            <person name="Wang X."/>
            <person name="Sun T."/>
            <person name="Guo L."/>
            <person name="Liang H."/>
            <person name="Lu P."/>
            <person name="Wu Y."/>
            <person name="Zhang Z."/>
            <person name="Ro D.K."/>
            <person name="Shang Y."/>
            <person name="Huang S."/>
            <person name="Yan J."/>
        </authorList>
    </citation>
    <scope>NUCLEOTIDE SEQUENCE [LARGE SCALE GENOMIC DNA]</scope>
    <source>
        <strain evidence="2">Ta-2019</strain>
    </source>
</reference>
<dbReference type="GO" id="GO:0006415">
    <property type="term" value="P:translational termination"/>
    <property type="evidence" value="ECO:0007669"/>
    <property type="project" value="InterPro"/>
</dbReference>
<dbReference type="Proteomes" id="UP000824469">
    <property type="component" value="Unassembled WGS sequence"/>
</dbReference>
<dbReference type="EMBL" id="JAHRHJ020000005">
    <property type="protein sequence ID" value="KAH9315247.1"/>
    <property type="molecule type" value="Genomic_DNA"/>
</dbReference>
<accession>A0AA38LC43</accession>
<gene>
    <name evidence="2" type="ORF">KI387_023874</name>
</gene>